<keyword evidence="3" id="KW-1185">Reference proteome</keyword>
<evidence type="ECO:0000256" key="1">
    <source>
        <dbReference type="SAM" id="MobiDB-lite"/>
    </source>
</evidence>
<reference evidence="3" key="1">
    <citation type="journal article" date="2019" name="Int. J. Syst. Evol. Microbiol.">
        <title>The Global Catalogue of Microorganisms (GCM) 10K type strain sequencing project: providing services to taxonomists for standard genome sequencing and annotation.</title>
        <authorList>
            <consortium name="The Broad Institute Genomics Platform"/>
            <consortium name="The Broad Institute Genome Sequencing Center for Infectious Disease"/>
            <person name="Wu L."/>
            <person name="Ma J."/>
        </authorList>
    </citation>
    <scope>NUCLEOTIDE SEQUENCE [LARGE SCALE GENOMIC DNA]</scope>
    <source>
        <strain evidence="3">CGMCC 1.12192</strain>
    </source>
</reference>
<proteinExistence type="predicted"/>
<feature type="region of interest" description="Disordered" evidence="1">
    <location>
        <begin position="243"/>
        <end position="264"/>
    </location>
</feature>
<accession>A0ABV9R1U1</accession>
<dbReference type="EMBL" id="JBHSJC010000001">
    <property type="protein sequence ID" value="MFC4828086.1"/>
    <property type="molecule type" value="Genomic_DNA"/>
</dbReference>
<sequence length="364" mass="37397">MRLANDAATIRAAAAGISGLLVLLLAGCAGTPEPVPDDRRTTAAPAESPPSETPPSESPTAGVHPPEPGFPGLGCDTLIDPEAAGGLLGARVAAPPTHLPDPVIVQDNGIECTWASASVVDGFAVHRDAPAVVLRATPHGPAYWPAYVSGSGHNQWDDTLGDASGVVCEPGVPVACTLSVLSGEVFFEISAFGIESAPEQAIAALRELGAAVLPQLAGSATPVDPTRPQVRHRTERCWALLGRTDDAAGPSGADVAPDRVPGRSMTNTAVDLTGSTVCDLDFGDDDRIQVLVVPDGGWMQPADDAMIGGSASAERNGALRVHFDDGSSMDTLVVRGDLVQVRWRGAAESERARTLVDGLLARLG</sequence>
<feature type="region of interest" description="Disordered" evidence="1">
    <location>
        <begin position="33"/>
        <end position="76"/>
    </location>
</feature>
<dbReference type="Proteomes" id="UP001595960">
    <property type="component" value="Unassembled WGS sequence"/>
</dbReference>
<feature type="compositionally biased region" description="Pro residues" evidence="1">
    <location>
        <begin position="47"/>
        <end position="57"/>
    </location>
</feature>
<protein>
    <recommendedName>
        <fullName evidence="4">DUF3558 domain-containing protein</fullName>
    </recommendedName>
</protein>
<organism evidence="2 3">
    <name type="scientific">Agromyces aurantiacus</name>
    <dbReference type="NCBI Taxonomy" id="165814"/>
    <lineage>
        <taxon>Bacteria</taxon>
        <taxon>Bacillati</taxon>
        <taxon>Actinomycetota</taxon>
        <taxon>Actinomycetes</taxon>
        <taxon>Micrococcales</taxon>
        <taxon>Microbacteriaceae</taxon>
        <taxon>Agromyces</taxon>
    </lineage>
</organism>
<evidence type="ECO:0000313" key="3">
    <source>
        <dbReference type="Proteomes" id="UP001595960"/>
    </source>
</evidence>
<dbReference type="PROSITE" id="PS51257">
    <property type="entry name" value="PROKAR_LIPOPROTEIN"/>
    <property type="match status" value="1"/>
</dbReference>
<evidence type="ECO:0000313" key="2">
    <source>
        <dbReference type="EMBL" id="MFC4828086.1"/>
    </source>
</evidence>
<comment type="caution">
    <text evidence="2">The sequence shown here is derived from an EMBL/GenBank/DDBJ whole genome shotgun (WGS) entry which is preliminary data.</text>
</comment>
<dbReference type="RefSeq" id="WP_204390993.1">
    <property type="nucleotide sequence ID" value="NZ_JAFBBW010000001.1"/>
</dbReference>
<name>A0ABV9R1U1_9MICO</name>
<gene>
    <name evidence="2" type="ORF">ACFPER_04735</name>
</gene>
<evidence type="ECO:0008006" key="4">
    <source>
        <dbReference type="Google" id="ProtNLM"/>
    </source>
</evidence>